<evidence type="ECO:0000313" key="2">
    <source>
        <dbReference type="EMBL" id="TWT38406.1"/>
    </source>
</evidence>
<comment type="caution">
    <text evidence="2">The sequence shown here is derived from an EMBL/GenBank/DDBJ whole genome shotgun (WGS) entry which is preliminary data.</text>
</comment>
<keyword evidence="3" id="KW-1185">Reference proteome</keyword>
<accession>A0A5C5VIH1</accession>
<dbReference type="EMBL" id="SJPF01000001">
    <property type="protein sequence ID" value="TWT38406.1"/>
    <property type="molecule type" value="Genomic_DNA"/>
</dbReference>
<dbReference type="NCBIfam" id="TIGR04294">
    <property type="entry name" value="pre_pil_HX9DG"/>
    <property type="match status" value="1"/>
</dbReference>
<dbReference type="PANTHER" id="PTHR30093">
    <property type="entry name" value="GENERAL SECRETION PATHWAY PROTEIN G"/>
    <property type="match status" value="1"/>
</dbReference>
<gene>
    <name evidence="2" type="ORF">Enr8_00980</name>
</gene>
<dbReference type="PANTHER" id="PTHR30093:SF2">
    <property type="entry name" value="TYPE II SECRETION SYSTEM PROTEIN H"/>
    <property type="match status" value="1"/>
</dbReference>
<dbReference type="PROSITE" id="PS00409">
    <property type="entry name" value="PROKAR_NTER_METHYL"/>
    <property type="match status" value="1"/>
</dbReference>
<dbReference type="InterPro" id="IPR045584">
    <property type="entry name" value="Pilin-like"/>
</dbReference>
<sequence length="298" mass="32267">MKSIRSGFTLVELLVVIAIIGVLIALLLPAVQQAREAARRGQCMNNFKQYGLALHNRHDTFHNLPIGATNSPRHTWVVEIWAFIEQSALADQYLPDQPFYTTSTSPAHNHITQNATTGLCTQPIGLYFCPSEKGETLWKGDAYWRSRGNYVVNFGNTAGADEVAQSAPFARNQKARDFSSFTDGLSNTLVMSEIIMAREEDRDSRGDIFNDDGPGCAFMTNNTPNSGVDAPQFCTNTAPNPPCVTASSPMYVTARSQHPGGVNVLLGDGAVTFVGETISANVWHAVGSSAGNESLQLP</sequence>
<dbReference type="Pfam" id="PF07596">
    <property type="entry name" value="SBP_bac_10"/>
    <property type="match status" value="1"/>
</dbReference>
<dbReference type="NCBIfam" id="TIGR02532">
    <property type="entry name" value="IV_pilin_GFxxxE"/>
    <property type="match status" value="1"/>
</dbReference>
<organism evidence="2 3">
    <name type="scientific">Blastopirellula retiformator</name>
    <dbReference type="NCBI Taxonomy" id="2527970"/>
    <lineage>
        <taxon>Bacteria</taxon>
        <taxon>Pseudomonadati</taxon>
        <taxon>Planctomycetota</taxon>
        <taxon>Planctomycetia</taxon>
        <taxon>Pirellulales</taxon>
        <taxon>Pirellulaceae</taxon>
        <taxon>Blastopirellula</taxon>
    </lineage>
</organism>
<dbReference type="Gene3D" id="3.30.700.10">
    <property type="entry name" value="Glycoprotein, Type 4 Pilin"/>
    <property type="match status" value="1"/>
</dbReference>
<evidence type="ECO:0000313" key="3">
    <source>
        <dbReference type="Proteomes" id="UP000318878"/>
    </source>
</evidence>
<evidence type="ECO:0000259" key="1">
    <source>
        <dbReference type="Pfam" id="PF07596"/>
    </source>
</evidence>
<proteinExistence type="predicted"/>
<dbReference type="OrthoDB" id="270727at2"/>
<dbReference type="Proteomes" id="UP000318878">
    <property type="component" value="Unassembled WGS sequence"/>
</dbReference>
<dbReference type="AlphaFoldDB" id="A0A5C5VIH1"/>
<dbReference type="InterPro" id="IPR012902">
    <property type="entry name" value="N_methyl_site"/>
</dbReference>
<dbReference type="Pfam" id="PF07963">
    <property type="entry name" value="N_methyl"/>
    <property type="match status" value="1"/>
</dbReference>
<feature type="domain" description="DUF1559" evidence="1">
    <location>
        <begin position="32"/>
        <end position="278"/>
    </location>
</feature>
<name>A0A5C5VIH1_9BACT</name>
<dbReference type="InterPro" id="IPR027558">
    <property type="entry name" value="Pre_pil_HX9DG_C"/>
</dbReference>
<dbReference type="RefSeq" id="WP_146428666.1">
    <property type="nucleotide sequence ID" value="NZ_SJPF01000001.1"/>
</dbReference>
<protein>
    <recommendedName>
        <fullName evidence="1">DUF1559 domain-containing protein</fullName>
    </recommendedName>
</protein>
<reference evidence="2 3" key="1">
    <citation type="submission" date="2019-02" db="EMBL/GenBank/DDBJ databases">
        <title>Deep-cultivation of Planctomycetes and their phenomic and genomic characterization uncovers novel biology.</title>
        <authorList>
            <person name="Wiegand S."/>
            <person name="Jogler M."/>
            <person name="Boedeker C."/>
            <person name="Pinto D."/>
            <person name="Vollmers J."/>
            <person name="Rivas-Marin E."/>
            <person name="Kohn T."/>
            <person name="Peeters S.H."/>
            <person name="Heuer A."/>
            <person name="Rast P."/>
            <person name="Oberbeckmann S."/>
            <person name="Bunk B."/>
            <person name="Jeske O."/>
            <person name="Meyerdierks A."/>
            <person name="Storesund J.E."/>
            <person name="Kallscheuer N."/>
            <person name="Luecker S."/>
            <person name="Lage O.M."/>
            <person name="Pohl T."/>
            <person name="Merkel B.J."/>
            <person name="Hornburger P."/>
            <person name="Mueller R.-W."/>
            <person name="Bruemmer F."/>
            <person name="Labrenz M."/>
            <person name="Spormann A.M."/>
            <person name="Op Den Camp H."/>
            <person name="Overmann J."/>
            <person name="Amann R."/>
            <person name="Jetten M.S.M."/>
            <person name="Mascher T."/>
            <person name="Medema M.H."/>
            <person name="Devos D.P."/>
            <person name="Kaster A.-K."/>
            <person name="Ovreas L."/>
            <person name="Rohde M."/>
            <person name="Galperin M.Y."/>
            <person name="Jogler C."/>
        </authorList>
    </citation>
    <scope>NUCLEOTIDE SEQUENCE [LARGE SCALE GENOMIC DNA]</scope>
    <source>
        <strain evidence="2 3">Enr8</strain>
    </source>
</reference>
<dbReference type="SUPFAM" id="SSF54523">
    <property type="entry name" value="Pili subunits"/>
    <property type="match status" value="1"/>
</dbReference>
<dbReference type="InterPro" id="IPR011453">
    <property type="entry name" value="DUF1559"/>
</dbReference>